<dbReference type="GO" id="GO:0017111">
    <property type="term" value="F:ribonucleoside triphosphate phosphatase activity"/>
    <property type="evidence" value="ECO:0007669"/>
    <property type="project" value="TreeGrafter"/>
</dbReference>
<accession>A0A1X2GGS3</accession>
<dbReference type="GO" id="GO:0047429">
    <property type="term" value="F:nucleoside triphosphate diphosphatase activity"/>
    <property type="evidence" value="ECO:0007669"/>
    <property type="project" value="TreeGrafter"/>
</dbReference>
<dbReference type="EMBL" id="MCGT01000016">
    <property type="protein sequence ID" value="ORX53242.1"/>
    <property type="molecule type" value="Genomic_DNA"/>
</dbReference>
<protein>
    <submittedName>
        <fullName evidence="1">Alkaline phosphatase-like protein</fullName>
    </submittedName>
</protein>
<name>A0A1X2GGS3_9FUNG</name>
<dbReference type="Gene3D" id="3.40.720.10">
    <property type="entry name" value="Alkaline Phosphatase, subunit A"/>
    <property type="match status" value="1"/>
</dbReference>
<dbReference type="PANTHER" id="PTHR10151">
    <property type="entry name" value="ECTONUCLEOTIDE PYROPHOSPHATASE/PHOSPHODIESTERASE"/>
    <property type="match status" value="1"/>
</dbReference>
<dbReference type="STRING" id="101127.A0A1X2GGS3"/>
<keyword evidence="2" id="KW-1185">Reference proteome</keyword>
<gene>
    <name evidence="1" type="ORF">DM01DRAFT_318975</name>
</gene>
<dbReference type="SUPFAM" id="SSF53649">
    <property type="entry name" value="Alkaline phosphatase-like"/>
    <property type="match status" value="1"/>
</dbReference>
<evidence type="ECO:0000313" key="2">
    <source>
        <dbReference type="Proteomes" id="UP000242146"/>
    </source>
</evidence>
<organism evidence="1 2">
    <name type="scientific">Hesseltinella vesiculosa</name>
    <dbReference type="NCBI Taxonomy" id="101127"/>
    <lineage>
        <taxon>Eukaryota</taxon>
        <taxon>Fungi</taxon>
        <taxon>Fungi incertae sedis</taxon>
        <taxon>Mucoromycota</taxon>
        <taxon>Mucoromycotina</taxon>
        <taxon>Mucoromycetes</taxon>
        <taxon>Mucorales</taxon>
        <taxon>Cunninghamellaceae</taxon>
        <taxon>Hesseltinella</taxon>
    </lineage>
</organism>
<reference evidence="1 2" key="1">
    <citation type="submission" date="2016-07" db="EMBL/GenBank/DDBJ databases">
        <title>Pervasive Adenine N6-methylation of Active Genes in Fungi.</title>
        <authorList>
            <consortium name="DOE Joint Genome Institute"/>
            <person name="Mondo S.J."/>
            <person name="Dannebaum R.O."/>
            <person name="Kuo R.C."/>
            <person name="Labutti K."/>
            <person name="Haridas S."/>
            <person name="Kuo A."/>
            <person name="Salamov A."/>
            <person name="Ahrendt S.R."/>
            <person name="Lipzen A."/>
            <person name="Sullivan W."/>
            <person name="Andreopoulos W.B."/>
            <person name="Clum A."/>
            <person name="Lindquist E."/>
            <person name="Daum C."/>
            <person name="Ramamoorthy G.K."/>
            <person name="Gryganskyi A."/>
            <person name="Culley D."/>
            <person name="Magnuson J.K."/>
            <person name="James T.Y."/>
            <person name="O'Malley M.A."/>
            <person name="Stajich J.E."/>
            <person name="Spatafora J.W."/>
            <person name="Visel A."/>
            <person name="Grigoriev I.V."/>
        </authorList>
    </citation>
    <scope>NUCLEOTIDE SEQUENCE [LARGE SCALE GENOMIC DNA]</scope>
    <source>
        <strain evidence="1 2">NRRL 3301</strain>
    </source>
</reference>
<dbReference type="PANTHER" id="PTHR10151:SF120">
    <property type="entry name" value="BIS(5'-ADENOSYL)-TRIPHOSPHATASE"/>
    <property type="match status" value="1"/>
</dbReference>
<dbReference type="CDD" id="cd16018">
    <property type="entry name" value="Enpp"/>
    <property type="match status" value="1"/>
</dbReference>
<dbReference type="AlphaFoldDB" id="A0A1X2GGS3"/>
<evidence type="ECO:0000313" key="1">
    <source>
        <dbReference type="EMBL" id="ORX53242.1"/>
    </source>
</evidence>
<dbReference type="OrthoDB" id="415411at2759"/>
<dbReference type="Pfam" id="PF01663">
    <property type="entry name" value="Phosphodiest"/>
    <property type="match status" value="1"/>
</dbReference>
<comment type="caution">
    <text evidence="1">The sequence shown here is derived from an EMBL/GenBank/DDBJ whole genome shotgun (WGS) entry which is preliminary data.</text>
</comment>
<dbReference type="GO" id="GO:0009141">
    <property type="term" value="P:nucleoside triphosphate metabolic process"/>
    <property type="evidence" value="ECO:0007669"/>
    <property type="project" value="TreeGrafter"/>
</dbReference>
<proteinExistence type="predicted"/>
<dbReference type="InterPro" id="IPR002591">
    <property type="entry name" value="Phosphodiest/P_Trfase"/>
</dbReference>
<sequence length="357" mass="40355">MYPSFPSLTFPNHWTLVTGVYPETHGIVANDFFDPVLGETFRHSSLNSTTNATWWTTVDPIWKTCQQHNRMSATIMWPGSAAIEADFVADFNSTTMPMEKIDMVMELIDLPYLKRPQFYSVYMHHVDTAGHVHGPSKDGVATAVQQVDQAVGYLMEQLKARNLDKHANVVIVSDHGMAKTDKYMYYDDILPGDLIDRLQHREAWPLLDLRPLPDAPANTSLQIFDAFHQFQQLHPDKAHYQVFLKEDIPEKFHYSHHDRIAPVIVLPDPGYAFVSHNLADPTSGVPSQPAGMHGYDPFDEDMWAIFMAAGPKIDKAYPSSKRLAPFGNVEVYEVLTELMNINANPNNGSFHGYLPTL</sequence>
<dbReference type="InterPro" id="IPR017850">
    <property type="entry name" value="Alkaline_phosphatase_core_sf"/>
</dbReference>
<dbReference type="Gene3D" id="3.30.1360.180">
    <property type="match status" value="1"/>
</dbReference>
<dbReference type="Proteomes" id="UP000242146">
    <property type="component" value="Unassembled WGS sequence"/>
</dbReference>